<reference evidence="3 4" key="1">
    <citation type="journal article" date="2024" name="Commun. Biol.">
        <title>Comparative genomic analysis of thermophilic fungi reveals convergent evolutionary adaptations and gene losses.</title>
        <authorList>
            <person name="Steindorff A.S."/>
            <person name="Aguilar-Pontes M.V."/>
            <person name="Robinson A.J."/>
            <person name="Andreopoulos B."/>
            <person name="LaButti K."/>
            <person name="Kuo A."/>
            <person name="Mondo S."/>
            <person name="Riley R."/>
            <person name="Otillar R."/>
            <person name="Haridas S."/>
            <person name="Lipzen A."/>
            <person name="Grimwood J."/>
            <person name="Schmutz J."/>
            <person name="Clum A."/>
            <person name="Reid I.D."/>
            <person name="Moisan M.C."/>
            <person name="Butler G."/>
            <person name="Nguyen T.T.M."/>
            <person name="Dewar K."/>
            <person name="Conant G."/>
            <person name="Drula E."/>
            <person name="Henrissat B."/>
            <person name="Hansel C."/>
            <person name="Singer S."/>
            <person name="Hutchinson M.I."/>
            <person name="de Vries R.P."/>
            <person name="Natvig D.O."/>
            <person name="Powell A.J."/>
            <person name="Tsang A."/>
            <person name="Grigoriev I.V."/>
        </authorList>
    </citation>
    <scope>NUCLEOTIDE SEQUENCE [LARGE SCALE GENOMIC DNA]</scope>
    <source>
        <strain evidence="3 4">ATCC 24622</strain>
    </source>
</reference>
<comment type="caution">
    <text evidence="3">The sequence shown here is derived from an EMBL/GenBank/DDBJ whole genome shotgun (WGS) entry which is preliminary data.</text>
</comment>
<dbReference type="Proteomes" id="UP001586593">
    <property type="component" value="Unassembled WGS sequence"/>
</dbReference>
<feature type="signal peptide" evidence="2">
    <location>
        <begin position="1"/>
        <end position="19"/>
    </location>
</feature>
<accession>A0ABR3W726</accession>
<keyword evidence="2" id="KW-0732">Signal</keyword>
<feature type="region of interest" description="Disordered" evidence="1">
    <location>
        <begin position="23"/>
        <end position="85"/>
    </location>
</feature>
<evidence type="ECO:0000256" key="1">
    <source>
        <dbReference type="SAM" id="MobiDB-lite"/>
    </source>
</evidence>
<organism evidence="3 4">
    <name type="scientific">Phialemonium thermophilum</name>
    <dbReference type="NCBI Taxonomy" id="223376"/>
    <lineage>
        <taxon>Eukaryota</taxon>
        <taxon>Fungi</taxon>
        <taxon>Dikarya</taxon>
        <taxon>Ascomycota</taxon>
        <taxon>Pezizomycotina</taxon>
        <taxon>Sordariomycetes</taxon>
        <taxon>Sordariomycetidae</taxon>
        <taxon>Cephalothecales</taxon>
        <taxon>Cephalothecaceae</taxon>
        <taxon>Phialemonium</taxon>
    </lineage>
</organism>
<evidence type="ECO:0000313" key="3">
    <source>
        <dbReference type="EMBL" id="KAL1854849.1"/>
    </source>
</evidence>
<feature type="chain" id="PRO_5046106575" evidence="2">
    <location>
        <begin position="20"/>
        <end position="151"/>
    </location>
</feature>
<evidence type="ECO:0000313" key="4">
    <source>
        <dbReference type="Proteomes" id="UP001586593"/>
    </source>
</evidence>
<feature type="compositionally biased region" description="Low complexity" evidence="1">
    <location>
        <begin position="23"/>
        <end position="53"/>
    </location>
</feature>
<gene>
    <name evidence="3" type="ORF">VTK73DRAFT_8677</name>
</gene>
<protein>
    <submittedName>
        <fullName evidence="3">Uncharacterized protein</fullName>
    </submittedName>
</protein>
<keyword evidence="4" id="KW-1185">Reference proteome</keyword>
<dbReference type="EMBL" id="JAZHXJ010000649">
    <property type="protein sequence ID" value="KAL1854849.1"/>
    <property type="molecule type" value="Genomic_DNA"/>
</dbReference>
<feature type="compositionally biased region" description="Polar residues" evidence="1">
    <location>
        <begin position="55"/>
        <end position="79"/>
    </location>
</feature>
<sequence>MRAAALLLFYFFFASFAEATTLSTSTDPGRTTRPAPVATPATGAPATTSTAPRLHSTTESQVGAPQGQDKASNEPQTTAAPLPSAGGANVRFVQTTYWSCVTQGTYTHCGWHIPILDAGANRVFGRGGGNDRGTLAAGVAGLAGLLLGWLA</sequence>
<proteinExistence type="predicted"/>
<evidence type="ECO:0000256" key="2">
    <source>
        <dbReference type="SAM" id="SignalP"/>
    </source>
</evidence>
<name>A0ABR3W726_9PEZI</name>